<reference evidence="2" key="2">
    <citation type="submission" date="2023-06" db="EMBL/GenBank/DDBJ databases">
        <authorList>
            <consortium name="Lawrence Berkeley National Laboratory"/>
            <person name="Haridas S."/>
            <person name="Hensen N."/>
            <person name="Bonometti L."/>
            <person name="Westerberg I."/>
            <person name="Brannstrom I.O."/>
            <person name="Guillou S."/>
            <person name="Cros-Aarteil S."/>
            <person name="Calhoun S."/>
            <person name="Kuo A."/>
            <person name="Mondo S."/>
            <person name="Pangilinan J."/>
            <person name="Riley R."/>
            <person name="Labutti K."/>
            <person name="Andreopoulos B."/>
            <person name="Lipzen A."/>
            <person name="Chen C."/>
            <person name="Yanf M."/>
            <person name="Daum C."/>
            <person name="Ng V."/>
            <person name="Clum A."/>
            <person name="Steindorff A."/>
            <person name="Ohm R."/>
            <person name="Martin F."/>
            <person name="Silar P."/>
            <person name="Natvig D."/>
            <person name="Lalanne C."/>
            <person name="Gautier V."/>
            <person name="Ament-Velasquez S.L."/>
            <person name="Kruys A."/>
            <person name="Hutchinson M.I."/>
            <person name="Powell A.J."/>
            <person name="Barry K."/>
            <person name="Miller A.N."/>
            <person name="Grigoriev I.V."/>
            <person name="Debuchy R."/>
            <person name="Gladieux P."/>
            <person name="Thoren M.H."/>
            <person name="Johannesson H."/>
        </authorList>
    </citation>
    <scope>NUCLEOTIDE SEQUENCE</scope>
    <source>
        <strain evidence="2">CBS 955.72</strain>
    </source>
</reference>
<comment type="caution">
    <text evidence="2">The sequence shown here is derived from an EMBL/GenBank/DDBJ whole genome shotgun (WGS) entry which is preliminary data.</text>
</comment>
<dbReference type="Proteomes" id="UP001275084">
    <property type="component" value="Unassembled WGS sequence"/>
</dbReference>
<accession>A0AAJ0HVS2</accession>
<dbReference type="EMBL" id="JAUIQD010000001">
    <property type="protein sequence ID" value="KAK3363713.1"/>
    <property type="molecule type" value="Genomic_DNA"/>
</dbReference>
<feature type="region of interest" description="Disordered" evidence="1">
    <location>
        <begin position="70"/>
        <end position="112"/>
    </location>
</feature>
<protein>
    <submittedName>
        <fullName evidence="2">Uncharacterized protein</fullName>
    </submittedName>
</protein>
<feature type="compositionally biased region" description="Polar residues" evidence="1">
    <location>
        <begin position="92"/>
        <end position="104"/>
    </location>
</feature>
<sequence>MSIWPSPTVIIDPYADVGLSQDIFGLRSRRRKVAVGKRSSCLGGHKYTWDGERGCCCNDRAVQDRHSRRRKTCRISSSRKNETGEAGGAATRNRTLEISNSPASLESEDVASDRRRRARLRRWSSPESGDGYGLRAMVSKLEKGELLTAWFGEKLNGRPDIYGACVHDCKFIPRVECNDMDSAQMAANIGNATVLWLFFGVQKKGVARQIT</sequence>
<evidence type="ECO:0000256" key="1">
    <source>
        <dbReference type="SAM" id="MobiDB-lite"/>
    </source>
</evidence>
<reference evidence="2" key="1">
    <citation type="journal article" date="2023" name="Mol. Phylogenet. Evol.">
        <title>Genome-scale phylogeny and comparative genomics of the fungal order Sordariales.</title>
        <authorList>
            <person name="Hensen N."/>
            <person name="Bonometti L."/>
            <person name="Westerberg I."/>
            <person name="Brannstrom I.O."/>
            <person name="Guillou S."/>
            <person name="Cros-Aarteil S."/>
            <person name="Calhoun S."/>
            <person name="Haridas S."/>
            <person name="Kuo A."/>
            <person name="Mondo S."/>
            <person name="Pangilinan J."/>
            <person name="Riley R."/>
            <person name="LaButti K."/>
            <person name="Andreopoulos B."/>
            <person name="Lipzen A."/>
            <person name="Chen C."/>
            <person name="Yan M."/>
            <person name="Daum C."/>
            <person name="Ng V."/>
            <person name="Clum A."/>
            <person name="Steindorff A."/>
            <person name="Ohm R.A."/>
            <person name="Martin F."/>
            <person name="Silar P."/>
            <person name="Natvig D.O."/>
            <person name="Lalanne C."/>
            <person name="Gautier V."/>
            <person name="Ament-Velasquez S.L."/>
            <person name="Kruys A."/>
            <person name="Hutchinson M.I."/>
            <person name="Powell A.J."/>
            <person name="Barry K."/>
            <person name="Miller A.N."/>
            <person name="Grigoriev I.V."/>
            <person name="Debuchy R."/>
            <person name="Gladieux P."/>
            <person name="Hiltunen Thoren M."/>
            <person name="Johannesson H."/>
        </authorList>
    </citation>
    <scope>NUCLEOTIDE SEQUENCE</scope>
    <source>
        <strain evidence="2">CBS 955.72</strain>
    </source>
</reference>
<gene>
    <name evidence="2" type="ORF">B0T25DRAFT_53098</name>
</gene>
<organism evidence="2 3">
    <name type="scientific">Lasiosphaeria hispida</name>
    <dbReference type="NCBI Taxonomy" id="260671"/>
    <lineage>
        <taxon>Eukaryota</taxon>
        <taxon>Fungi</taxon>
        <taxon>Dikarya</taxon>
        <taxon>Ascomycota</taxon>
        <taxon>Pezizomycotina</taxon>
        <taxon>Sordariomycetes</taxon>
        <taxon>Sordariomycetidae</taxon>
        <taxon>Sordariales</taxon>
        <taxon>Lasiosphaeriaceae</taxon>
        <taxon>Lasiosphaeria</taxon>
    </lineage>
</organism>
<keyword evidence="3" id="KW-1185">Reference proteome</keyword>
<proteinExistence type="predicted"/>
<evidence type="ECO:0000313" key="3">
    <source>
        <dbReference type="Proteomes" id="UP001275084"/>
    </source>
</evidence>
<dbReference type="AlphaFoldDB" id="A0AAJ0HVS2"/>
<name>A0AAJ0HVS2_9PEZI</name>
<evidence type="ECO:0000313" key="2">
    <source>
        <dbReference type="EMBL" id="KAK3363713.1"/>
    </source>
</evidence>